<dbReference type="AlphaFoldDB" id="A0A914Z120"/>
<dbReference type="SUPFAM" id="SSF54001">
    <property type="entry name" value="Cysteine proteinases"/>
    <property type="match status" value="1"/>
</dbReference>
<evidence type="ECO:0000313" key="1">
    <source>
        <dbReference type="Proteomes" id="UP000887577"/>
    </source>
</evidence>
<protein>
    <submittedName>
        <fullName evidence="2">Uncharacterized protein</fullName>
    </submittedName>
</protein>
<reference evidence="2" key="1">
    <citation type="submission" date="2022-11" db="UniProtKB">
        <authorList>
            <consortium name="WormBaseParasite"/>
        </authorList>
    </citation>
    <scope>IDENTIFICATION</scope>
</reference>
<dbReference type="InterPro" id="IPR038765">
    <property type="entry name" value="Papain-like_cys_pep_sf"/>
</dbReference>
<dbReference type="Pfam" id="PF09601">
    <property type="entry name" value="DUF2459"/>
    <property type="match status" value="1"/>
</dbReference>
<organism evidence="1 2">
    <name type="scientific">Panagrolaimus superbus</name>
    <dbReference type="NCBI Taxonomy" id="310955"/>
    <lineage>
        <taxon>Eukaryota</taxon>
        <taxon>Metazoa</taxon>
        <taxon>Ecdysozoa</taxon>
        <taxon>Nematoda</taxon>
        <taxon>Chromadorea</taxon>
        <taxon>Rhabditida</taxon>
        <taxon>Tylenchina</taxon>
        <taxon>Panagrolaimomorpha</taxon>
        <taxon>Panagrolaimoidea</taxon>
        <taxon>Panagrolaimidae</taxon>
        <taxon>Panagrolaimus</taxon>
    </lineage>
</organism>
<dbReference type="Gene3D" id="3.90.1720.10">
    <property type="entry name" value="endopeptidase domain like (from Nostoc punctiforme)"/>
    <property type="match status" value="1"/>
</dbReference>
<accession>A0A914Z120</accession>
<evidence type="ECO:0000313" key="2">
    <source>
        <dbReference type="WBParaSite" id="PSU_v2.g5823.t1"/>
    </source>
</evidence>
<dbReference type="NCBIfam" id="NF007458">
    <property type="entry name" value="PRK10030.1"/>
    <property type="match status" value="1"/>
</dbReference>
<dbReference type="Proteomes" id="UP000887577">
    <property type="component" value="Unplaced"/>
</dbReference>
<proteinExistence type="predicted"/>
<sequence length="265" mass="30141">MLVIRNKKPYVFEAVGPVKYTPLKQWIAHGEKGKYVVRRVEGGLSVEQQQKLAQTAKRYLGKPYDFSFSWSDDRQYCSEVVWKVYQNALGMRVGEQQKLKEFDLSNPLVQAKLKERYGKNIPLEETHNIYIVSHGWHTGIVVPAAIVNRVLPQLDARFAQPKWYEIGWGDKGFYQAQEITSRLTLQAMFWSTGAVMHVVAFSAPPERYFPGSEVKPLTINNGQLATLMLFIGRSFSRSEAGNVIPLKKAFMVTASFMPPMVAMGF</sequence>
<name>A0A914Z120_9BILA</name>
<dbReference type="Pfam" id="PF05708">
    <property type="entry name" value="Peptidase_C92"/>
    <property type="match status" value="1"/>
</dbReference>
<dbReference type="InterPro" id="IPR024453">
    <property type="entry name" value="Peptidase_C92"/>
</dbReference>
<keyword evidence="1" id="KW-1185">Reference proteome</keyword>
<dbReference type="InterPro" id="IPR011727">
    <property type="entry name" value="CHP02117"/>
</dbReference>
<dbReference type="WBParaSite" id="PSU_v2.g5823.t1">
    <property type="protein sequence ID" value="PSU_v2.g5823.t1"/>
    <property type="gene ID" value="PSU_v2.g5823"/>
</dbReference>